<feature type="transmembrane region" description="Helical" evidence="8">
    <location>
        <begin position="138"/>
        <end position="158"/>
    </location>
</feature>
<evidence type="ECO:0000259" key="9">
    <source>
        <dbReference type="PROSITE" id="PS50850"/>
    </source>
</evidence>
<evidence type="ECO:0000256" key="5">
    <source>
        <dbReference type="ARBA" id="ARBA00023136"/>
    </source>
</evidence>
<feature type="region of interest" description="Disordered" evidence="7">
    <location>
        <begin position="1"/>
        <end position="23"/>
    </location>
</feature>
<dbReference type="AlphaFoldDB" id="A0A3B0NAS0"/>
<reference evidence="11" key="1">
    <citation type="submission" date="2018-07" db="EMBL/GenBank/DDBJ databases">
        <authorList>
            <person name="Quirk P.G."/>
            <person name="Krulwich T.A."/>
        </authorList>
    </citation>
    <scope>NUCLEOTIDE SEQUENCE</scope>
    <source>
        <strain evidence="11">Anand</strain>
    </source>
</reference>
<dbReference type="Gene3D" id="1.20.1250.20">
    <property type="entry name" value="MFS general substrate transporter like domains"/>
    <property type="match status" value="1"/>
</dbReference>
<feature type="transmembrane region" description="Helical" evidence="8">
    <location>
        <begin position="424"/>
        <end position="445"/>
    </location>
</feature>
<organism evidence="11">
    <name type="scientific">Theileria annulata</name>
    <dbReference type="NCBI Taxonomy" id="5874"/>
    <lineage>
        <taxon>Eukaryota</taxon>
        <taxon>Sar</taxon>
        <taxon>Alveolata</taxon>
        <taxon>Apicomplexa</taxon>
        <taxon>Aconoidasida</taxon>
        <taxon>Piroplasmida</taxon>
        <taxon>Theileriidae</taxon>
        <taxon>Theileria</taxon>
    </lineage>
</organism>
<evidence type="ECO:0000256" key="6">
    <source>
        <dbReference type="ARBA" id="ARBA00024338"/>
    </source>
</evidence>
<feature type="transmembrane region" description="Helical" evidence="8">
    <location>
        <begin position="451"/>
        <end position="479"/>
    </location>
</feature>
<evidence type="ECO:0000256" key="2">
    <source>
        <dbReference type="ARBA" id="ARBA00022448"/>
    </source>
</evidence>
<dbReference type="InterPro" id="IPR044770">
    <property type="entry name" value="MFS_spinster-like"/>
</dbReference>
<feature type="transmembrane region" description="Helical" evidence="8">
    <location>
        <begin position="112"/>
        <end position="132"/>
    </location>
</feature>
<dbReference type="PANTHER" id="PTHR23505">
    <property type="entry name" value="SPINSTER"/>
    <property type="match status" value="1"/>
</dbReference>
<feature type="transmembrane region" description="Helical" evidence="8">
    <location>
        <begin position="84"/>
        <end position="105"/>
    </location>
</feature>
<dbReference type="SUPFAM" id="SSF103473">
    <property type="entry name" value="MFS general substrate transporter"/>
    <property type="match status" value="1"/>
</dbReference>
<evidence type="ECO:0000256" key="7">
    <source>
        <dbReference type="SAM" id="MobiDB-lite"/>
    </source>
</evidence>
<evidence type="ECO:0000256" key="3">
    <source>
        <dbReference type="ARBA" id="ARBA00022692"/>
    </source>
</evidence>
<dbReference type="Pfam" id="PF07690">
    <property type="entry name" value="MFS_1"/>
    <property type="match status" value="1"/>
</dbReference>
<keyword evidence="5 8" id="KW-0472">Membrane</keyword>
<dbReference type="PANTHER" id="PTHR23505:SF9">
    <property type="entry name" value="PROTEIN, PUTATIVE-RELATED"/>
    <property type="match status" value="1"/>
</dbReference>
<evidence type="ECO:0000313" key="10">
    <source>
        <dbReference type="EMBL" id="SVP92676.1"/>
    </source>
</evidence>
<keyword evidence="2" id="KW-0813">Transport</keyword>
<keyword evidence="4 8" id="KW-1133">Transmembrane helix</keyword>
<evidence type="ECO:0000256" key="4">
    <source>
        <dbReference type="ARBA" id="ARBA00022989"/>
    </source>
</evidence>
<feature type="transmembrane region" description="Helical" evidence="8">
    <location>
        <begin position="352"/>
        <end position="374"/>
    </location>
</feature>
<feature type="transmembrane region" description="Helical" evidence="8">
    <location>
        <begin position="491"/>
        <end position="511"/>
    </location>
</feature>
<dbReference type="EMBL" id="UIVT01000003">
    <property type="protein sequence ID" value="SVP93481.1"/>
    <property type="molecule type" value="Genomic_DNA"/>
</dbReference>
<dbReference type="GO" id="GO:0022857">
    <property type="term" value="F:transmembrane transporter activity"/>
    <property type="evidence" value="ECO:0007669"/>
    <property type="project" value="InterPro"/>
</dbReference>
<gene>
    <name evidence="11" type="ORF">TAT_000247400</name>
    <name evidence="10" type="ORF">TAV_000247400</name>
</gene>
<dbReference type="PROSITE" id="PS50850">
    <property type="entry name" value="MFS"/>
    <property type="match status" value="1"/>
</dbReference>
<evidence type="ECO:0000256" key="1">
    <source>
        <dbReference type="ARBA" id="ARBA00004141"/>
    </source>
</evidence>
<evidence type="ECO:0000313" key="11">
    <source>
        <dbReference type="EMBL" id="SVP93481.1"/>
    </source>
</evidence>
<feature type="transmembrane region" description="Helical" evidence="8">
    <location>
        <begin position="45"/>
        <end position="72"/>
    </location>
</feature>
<feature type="domain" description="Major facilitator superfamily (MFS) profile" evidence="9">
    <location>
        <begin position="47"/>
        <end position="545"/>
    </location>
</feature>
<dbReference type="InterPro" id="IPR011701">
    <property type="entry name" value="MFS"/>
</dbReference>
<name>A0A3B0NAS0_THEAN</name>
<feature type="transmembrane region" description="Helical" evidence="8">
    <location>
        <begin position="517"/>
        <end position="541"/>
    </location>
</feature>
<feature type="transmembrane region" description="Helical" evidence="8">
    <location>
        <begin position="201"/>
        <end position="222"/>
    </location>
</feature>
<dbReference type="VEuPathDB" id="PiroplasmaDB:TA04010"/>
<dbReference type="EMBL" id="UIVS01000003">
    <property type="protein sequence ID" value="SVP92676.1"/>
    <property type="molecule type" value="Genomic_DNA"/>
</dbReference>
<keyword evidence="3 8" id="KW-0812">Transmembrane</keyword>
<accession>A0A3B0NAS0</accession>
<proteinExistence type="inferred from homology"/>
<comment type="subcellular location">
    <subcellularLocation>
        <location evidence="1">Membrane</location>
        <topology evidence="1">Multi-pass membrane protein</topology>
    </subcellularLocation>
</comment>
<sequence>MDHLSVPINDISSSDVTPERNSKHDLEEIISKTDRKQNHGYKYKLYAFVIIALLQIFVNYDNGAVPVTLIWIQEPYNFSSTELGIMGSVVYFAYVSMSPLMPYMFLKFSTQIVITFALIANILSLVIYGLAINKSMFFVSKFCIGASQSLFTTYYPIWVDTFAPKYHRNVWMSILQGGIIIGMTFGYIITSAYSFLGDRGWRYSALTQIIFGLVLTILFYFIPKEFVNYDPTRDEHLDFDLCTCEKSNLNTTEMDSTNKSVCLSNTCDDLSQGDDSVLKRYRSVDFISKVSSLGISNNIERVYSTFHNSINKSEYSKCNKCFINNVKLYQETMNVKKLSVWSKFKLLIKQHVYILTCIAMSSISFSSTGLLFWMTKICEDYIGINKRGFYFIFTVQVSAGIILGIACGSYLIDQIIYHYPEHPLFVDIVLIIYSVISCLFDVVVVTIQIPIVYGSCIFIIAFYSGSLVPTITLQSVAYLPHRLKPAGASFFICQYHIFGFALGSILPGLAVDIFNNYTAALCVIYLPGFIALSSFISIMYIKFYRIKTAKMSGRSIYIKGVVVM</sequence>
<feature type="transmembrane region" description="Helical" evidence="8">
    <location>
        <begin position="389"/>
        <end position="412"/>
    </location>
</feature>
<dbReference type="CDD" id="cd06174">
    <property type="entry name" value="MFS"/>
    <property type="match status" value="1"/>
</dbReference>
<evidence type="ECO:0000256" key="8">
    <source>
        <dbReference type="SAM" id="Phobius"/>
    </source>
</evidence>
<feature type="transmembrane region" description="Helical" evidence="8">
    <location>
        <begin position="170"/>
        <end position="189"/>
    </location>
</feature>
<dbReference type="GO" id="GO:0016020">
    <property type="term" value="C:membrane"/>
    <property type="evidence" value="ECO:0007669"/>
    <property type="project" value="UniProtKB-SubCell"/>
</dbReference>
<dbReference type="InterPro" id="IPR036259">
    <property type="entry name" value="MFS_trans_sf"/>
</dbReference>
<comment type="similarity">
    <text evidence="6">Belongs to the major facilitator superfamily. Spinster (TC 2.A.1.49) family.</text>
</comment>
<protein>
    <submittedName>
        <fullName evidence="11">Integral membrane protein family I, putative</fullName>
    </submittedName>
</protein>
<dbReference type="InterPro" id="IPR020846">
    <property type="entry name" value="MFS_dom"/>
</dbReference>